<dbReference type="RefSeq" id="WP_038093811.1">
    <property type="nucleotide sequence ID" value="NZ_JQSG02000002.1"/>
</dbReference>
<comment type="caution">
    <text evidence="1">The sequence shown here is derived from an EMBL/GenBank/DDBJ whole genome shotgun (WGS) entry which is preliminary data.</text>
</comment>
<evidence type="ECO:0000313" key="1">
    <source>
        <dbReference type="EMBL" id="OBS10042.1"/>
    </source>
</evidence>
<dbReference type="AlphaFoldDB" id="A0A1A6C656"/>
<organism evidence="1 2">
    <name type="scientific">Acidihalobacter prosperus</name>
    <dbReference type="NCBI Taxonomy" id="160660"/>
    <lineage>
        <taxon>Bacteria</taxon>
        <taxon>Pseudomonadati</taxon>
        <taxon>Pseudomonadota</taxon>
        <taxon>Gammaproteobacteria</taxon>
        <taxon>Chromatiales</taxon>
        <taxon>Ectothiorhodospiraceae</taxon>
        <taxon>Acidihalobacter</taxon>
    </lineage>
</organism>
<sequence>MRLTVGRWLIVLELAVGLPAAAGTLPRVIGDAEAPACVDAAALARHMYAAPTFRLVAPLSLPPGFRSILILGTRKVDISGGHALVSDPAFFESFPLKGSIYRGTLYWGRTISGRRVVEIARPAGWQGDTYSLWAIDARMPRTDFVTALQDARQPMRKSALVDAVWRPPLVFAARHANRIWIVTVGEPYGVLGNWQVYALRASGVARVCSLAFVPRGQTAASLLPAPVSRFSRLLEATLGSGEDEGTLQSTARLRLNVRRALGNLALRPWAMAATPAYNTRAQVDAGLAAWARHDPGRTRLRDAVLKAYAPAERALADYYARTLGVPGTQAAAWAETGMDRFLRGHFVFPHADE</sequence>
<dbReference type="OrthoDB" id="5798635at2"/>
<dbReference type="Proteomes" id="UP000029273">
    <property type="component" value="Unassembled WGS sequence"/>
</dbReference>
<evidence type="ECO:0000313" key="2">
    <source>
        <dbReference type="Proteomes" id="UP000029273"/>
    </source>
</evidence>
<accession>A0A1A6C656</accession>
<reference evidence="1 2" key="1">
    <citation type="journal article" date="2014" name="Genome Announc.">
        <title>Draft Genome Sequence of the Iron-Oxidizing, Acidophilic, and Halotolerant 'Thiobacillus prosperus' Type Strain DSM 5130.</title>
        <authorList>
            <person name="Ossandon F.J."/>
            <person name="Cardenas J.P."/>
            <person name="Corbett M."/>
            <person name="Quatrini R."/>
            <person name="Holmes D.S."/>
            <person name="Watkin E."/>
        </authorList>
    </citation>
    <scope>NUCLEOTIDE SEQUENCE [LARGE SCALE GENOMIC DNA]</scope>
    <source>
        <strain evidence="1 2">DSM 5130</strain>
    </source>
</reference>
<proteinExistence type="predicted"/>
<dbReference type="EMBL" id="JQSG02000002">
    <property type="protein sequence ID" value="OBS10042.1"/>
    <property type="molecule type" value="Genomic_DNA"/>
</dbReference>
<keyword evidence="2" id="KW-1185">Reference proteome</keyword>
<protein>
    <submittedName>
        <fullName evidence="1">Uncharacterized protein</fullName>
    </submittedName>
</protein>
<name>A0A1A6C656_9GAMM</name>
<gene>
    <name evidence="1" type="ORF">Thpro_021092</name>
</gene>